<dbReference type="RefSeq" id="XP_005843838.1">
    <property type="nucleotide sequence ID" value="XM_005843776.1"/>
</dbReference>
<feature type="region of interest" description="Disordered" evidence="1">
    <location>
        <begin position="59"/>
        <end position="80"/>
    </location>
</feature>
<gene>
    <name evidence="2" type="ORF">CHLNCDRAFT_54958</name>
</gene>
<dbReference type="Proteomes" id="UP000008141">
    <property type="component" value="Unassembled WGS sequence"/>
</dbReference>
<feature type="compositionally biased region" description="Polar residues" evidence="1">
    <location>
        <begin position="59"/>
        <end position="71"/>
    </location>
</feature>
<evidence type="ECO:0000313" key="2">
    <source>
        <dbReference type="EMBL" id="EFN51736.1"/>
    </source>
</evidence>
<sequence>MQFVKSPDFTRSESEHNGSVRRLTAPGYTPLNSFSDRKPSPLSRFHSAAEPPLSFTIQASSSACSTPSHTTPADAAATESRLVPPLADSPAHAFLLPAAPAALPPARWLVQPPAPLLMQPPHLQQAAAAAPAEPQAEQPVVPTRFGRLRARLAAAGASLRARLSRAACLSCPAVAE</sequence>
<dbReference type="AlphaFoldDB" id="E1ZR89"/>
<proteinExistence type="predicted"/>
<reference evidence="2 3" key="1">
    <citation type="journal article" date="2010" name="Plant Cell">
        <title>The Chlorella variabilis NC64A genome reveals adaptation to photosymbiosis, coevolution with viruses, and cryptic sex.</title>
        <authorList>
            <person name="Blanc G."/>
            <person name="Duncan G."/>
            <person name="Agarkova I."/>
            <person name="Borodovsky M."/>
            <person name="Gurnon J."/>
            <person name="Kuo A."/>
            <person name="Lindquist E."/>
            <person name="Lucas S."/>
            <person name="Pangilinan J."/>
            <person name="Polle J."/>
            <person name="Salamov A."/>
            <person name="Terry A."/>
            <person name="Yamada T."/>
            <person name="Dunigan D.D."/>
            <person name="Grigoriev I.V."/>
            <person name="Claverie J.M."/>
            <person name="Van Etten J.L."/>
        </authorList>
    </citation>
    <scope>NUCLEOTIDE SEQUENCE [LARGE SCALE GENOMIC DNA]</scope>
    <source>
        <strain evidence="2 3">NC64A</strain>
    </source>
</reference>
<protein>
    <submittedName>
        <fullName evidence="2">Uncharacterized protein</fullName>
    </submittedName>
</protein>
<dbReference type="KEGG" id="cvr:CHLNCDRAFT_54958"/>
<dbReference type="InParanoid" id="E1ZR89"/>
<evidence type="ECO:0000256" key="1">
    <source>
        <dbReference type="SAM" id="MobiDB-lite"/>
    </source>
</evidence>
<feature type="compositionally biased region" description="Basic and acidic residues" evidence="1">
    <location>
        <begin position="8"/>
        <end position="18"/>
    </location>
</feature>
<name>E1ZR89_CHLVA</name>
<feature type="region of interest" description="Disordered" evidence="1">
    <location>
        <begin position="1"/>
        <end position="47"/>
    </location>
</feature>
<keyword evidence="3" id="KW-1185">Reference proteome</keyword>
<accession>E1ZR89</accession>
<dbReference type="EMBL" id="GL433861">
    <property type="protein sequence ID" value="EFN51736.1"/>
    <property type="molecule type" value="Genomic_DNA"/>
</dbReference>
<evidence type="ECO:0000313" key="3">
    <source>
        <dbReference type="Proteomes" id="UP000008141"/>
    </source>
</evidence>
<organism evidence="3">
    <name type="scientific">Chlorella variabilis</name>
    <name type="common">Green alga</name>
    <dbReference type="NCBI Taxonomy" id="554065"/>
    <lineage>
        <taxon>Eukaryota</taxon>
        <taxon>Viridiplantae</taxon>
        <taxon>Chlorophyta</taxon>
        <taxon>core chlorophytes</taxon>
        <taxon>Trebouxiophyceae</taxon>
        <taxon>Chlorellales</taxon>
        <taxon>Chlorellaceae</taxon>
        <taxon>Chlorella clade</taxon>
        <taxon>Chlorella</taxon>
    </lineage>
</organism>
<dbReference type="GeneID" id="17351124"/>